<sequence length="194" mass="21123">MRSAIQLFLSSADLATSITAGGPRGDITKAYFRSLSGSSQSVISTFLIRKLSLSRYSAVAPTSGAVTDTAVLFVFGLHKTNTPSNKRTRLSVKRFPFADHFLRKSSLISSLQYCPRSLTSQPSVVFCNSFFLSNANCRRIRAFVLTGISLLIRLLTSGLLSSTCNGLRTPSTCFKLSLSSSKGVSRWSILIYSK</sequence>
<proteinExistence type="predicted"/>
<evidence type="ECO:0000313" key="1">
    <source>
        <dbReference type="EMBL" id="JAW13189.1"/>
    </source>
</evidence>
<organism evidence="1">
    <name type="scientific">Panstrongylus lignarius</name>
    <dbReference type="NCBI Taxonomy" id="156445"/>
    <lineage>
        <taxon>Eukaryota</taxon>
        <taxon>Metazoa</taxon>
        <taxon>Ecdysozoa</taxon>
        <taxon>Arthropoda</taxon>
        <taxon>Hexapoda</taxon>
        <taxon>Insecta</taxon>
        <taxon>Pterygota</taxon>
        <taxon>Neoptera</taxon>
        <taxon>Paraneoptera</taxon>
        <taxon>Hemiptera</taxon>
        <taxon>Heteroptera</taxon>
        <taxon>Panheteroptera</taxon>
        <taxon>Cimicomorpha</taxon>
        <taxon>Reduviidae</taxon>
        <taxon>Triatominae</taxon>
        <taxon>Panstrongylus</taxon>
    </lineage>
</organism>
<reference evidence="1" key="1">
    <citation type="journal article" date="2018" name="PLoS Negl. Trop. Dis.">
        <title>An insight into the salivary gland and fat body transcriptome of Panstrongylus lignarius (Hemiptera: Heteroptera), the main vector of Chagas disease in Peru.</title>
        <authorList>
            <person name="Nevoa J.C."/>
            <person name="Mendes M.T."/>
            <person name="da Silva M.V."/>
            <person name="Soares S.C."/>
            <person name="Oliveira C.J.F."/>
            <person name="Ribeiro J.M.C."/>
        </authorList>
    </citation>
    <scope>NUCLEOTIDE SEQUENCE</scope>
</reference>
<name>A0A224XYM3_9HEMI</name>
<protein>
    <submittedName>
        <fullName evidence="1">Uncharacterized protein</fullName>
    </submittedName>
</protein>
<dbReference type="AlphaFoldDB" id="A0A224XYM3"/>
<dbReference type="EMBL" id="GFTR01003237">
    <property type="protein sequence ID" value="JAW13189.1"/>
    <property type="molecule type" value="Transcribed_RNA"/>
</dbReference>
<accession>A0A224XYM3</accession>